<dbReference type="GO" id="GO:0003887">
    <property type="term" value="F:DNA-directed DNA polymerase activity"/>
    <property type="evidence" value="ECO:0007669"/>
    <property type="project" value="UniProtKB-KW"/>
</dbReference>
<dbReference type="GO" id="GO:0039693">
    <property type="term" value="P:viral DNA genome replication"/>
    <property type="evidence" value="ECO:0007669"/>
    <property type="project" value="UniProtKB-KW"/>
</dbReference>
<feature type="domain" description="DNA-directed DNA polymerase family B multifunctional" evidence="13">
    <location>
        <begin position="652"/>
        <end position="999"/>
    </location>
</feature>
<dbReference type="GO" id="GO:0006260">
    <property type="term" value="P:DNA replication"/>
    <property type="evidence" value="ECO:0007669"/>
    <property type="project" value="UniProtKB-KW"/>
</dbReference>
<reference evidence="15" key="1">
    <citation type="submission" date="2021-05" db="EMBL/GenBank/DDBJ databases">
        <title>Cloning and multi-omic analysis of chimpanzee cytomegalovirus: a resource for comparative functional genomics.</title>
        <authorList>
            <person name="Phan Q.V."/>
        </authorList>
    </citation>
    <scope>NUCLEOTIDE SEQUENCE</scope>
    <source>
        <strain evidence="15">Heberling</strain>
    </source>
</reference>
<sequence>MFFNPYLNAGPHRPGADVGTSVGGGGLVGNCRINAAAGGRGRRSQQSPLQQQTTPRRRGRPGKFDGGGSGSSGQDQSSDGGNSSSSEGACFPLPTSKRSGVQKQFMQIVPRGVMFDGQTGLIKHKTGRVPIMFYREIKHLLTPDLIWPCPLRETLVGRVVGPIRFHTYDQVDGVLFFDSPENVSPRYRGHLVPSGNVLRFFGATEHGYSICVNVFGQRTYFYCEYGDTERLREVIASVGELVPEPRTPYAMSVTPATKTSIYGYGTRPVPDLQCVSISNWSMARKIGEYLLERGFPVYEARVDPLTRLVIDRRITTFGWCSVNRYDWRHQGRSSTCDIEVDCDVSDLVAVPDDNSWPLYRCLSFDIECMSADGGFPCAEKPDDIVIQISCVCYETGGGSADGAGGVGVNGGATPAPTQSHHGNGESGGIPYYPQAATAGVGAQPPVFGRSGLHLFTIGTCDPVGEADVYEFPSEYELLLGFMLFFQRYAPSFMTGYNINSFDLKYILTRLEYLYKLDVQRFCKVPVAQGGRFFLHSPTLYRRHQDRASFAAAAANAPTKVYISGCVVVDMYPVCMAKTNSPNYKLNTMAELYLGQRKDDLSYKEIPVKFVANAQGRAQVGRYCLQDALLVRDLFNTINFHYEAGAIARLAKIPMRRVIFDGQQIRIYTSLLDECACRDYILPNHYQTPPTEAAVANNAATAVFASVPPGLLSPDGSSNTSILSAGAVTGAPGDVGSATAVFNALTPVSSEETTSSCDGVSTVSGASGTSGGCSGSSGGGSVTGTNGGILSAVAPSSAAAAYQGATVFEPVVGYYNDPVAVFDFASLYPSIIMAHNLCYSTLLVPGGEYPVDPADVYSVTLENGITHRFVRASVRVSVLSELLNKWVSQRKAVRECMRECRDPMRRMLLDKEQMALKVTCNAFYGFTGVVNGMMPCLPIAASITRIGRDMLERTARFIEDNFSEPCFLRNFFNQEDYAVASEDEDAREEEEEEGDVVHGDLEMIVEEEGGGGGGGENGVGGRTHSLVFTAAAGATATRTRRRLHRHIPYKRPRVGEEAERRGGGGSGGGTVEARVIYGDTDSVFVHYRGLTAQALVSRGPALADYVTACLFNEPVKLEFEKVFVSLMMICKKRYIGKVEGAAGLSMKGVDLVRKTACEFVKGVTRDVLSLLFDDREVSQAAVRLSRLTLEDVRAQGVPAGFWPILRRLTQARDDLYLRRVRVEDLVLSSVLSKDISLYRQSNLPHIAVIKRLAARSEELPSVGDRVFYVLTAPGEGRSSSGVCNYEVAEDPTYVREHNVPIHADKYFDQVLKAVTNVLSPIFPEGEIGRKDRFLSMVLPRRLHLEAAFLPYSVKEHECC</sequence>
<evidence type="ECO:0000256" key="7">
    <source>
        <dbReference type="ARBA" id="ARBA00022932"/>
    </source>
</evidence>
<dbReference type="Pfam" id="PF00136">
    <property type="entry name" value="DNA_pol_B"/>
    <property type="match status" value="2"/>
</dbReference>
<dbReference type="InterPro" id="IPR023211">
    <property type="entry name" value="DNA_pol_palm_dom_sf"/>
</dbReference>
<dbReference type="InterPro" id="IPR050240">
    <property type="entry name" value="DNA_pol_type-B"/>
</dbReference>
<dbReference type="InterPro" id="IPR006133">
    <property type="entry name" value="DNA-dir_DNA_pol_B_exonuc"/>
</dbReference>
<evidence type="ECO:0000256" key="8">
    <source>
        <dbReference type="ARBA" id="ARBA00023109"/>
    </source>
</evidence>
<keyword evidence="3" id="KW-1048">Host nucleus</keyword>
<comment type="subcellular location">
    <subcellularLocation>
        <location evidence="1">Host nucleus</location>
    </subcellularLocation>
</comment>
<dbReference type="Gene3D" id="1.10.287.690">
    <property type="entry name" value="Helix hairpin bin"/>
    <property type="match status" value="1"/>
</dbReference>
<dbReference type="Pfam" id="PF03104">
    <property type="entry name" value="DNA_pol_B_exo1"/>
    <property type="match status" value="1"/>
</dbReference>
<evidence type="ECO:0000256" key="3">
    <source>
        <dbReference type="ARBA" id="ARBA00022562"/>
    </source>
</evidence>
<evidence type="ECO:0000256" key="11">
    <source>
        <dbReference type="RuleBase" id="RU000442"/>
    </source>
</evidence>
<dbReference type="PANTHER" id="PTHR10322">
    <property type="entry name" value="DNA POLYMERASE CATALYTIC SUBUNIT"/>
    <property type="match status" value="1"/>
</dbReference>
<comment type="catalytic activity">
    <reaction evidence="10 11">
        <text>DNA(n) + a 2'-deoxyribonucleoside 5'-triphosphate = DNA(n+1) + diphosphate</text>
        <dbReference type="Rhea" id="RHEA:22508"/>
        <dbReference type="Rhea" id="RHEA-COMP:17339"/>
        <dbReference type="Rhea" id="RHEA-COMP:17340"/>
        <dbReference type="ChEBI" id="CHEBI:33019"/>
        <dbReference type="ChEBI" id="CHEBI:61560"/>
        <dbReference type="ChEBI" id="CHEBI:173112"/>
        <dbReference type="EC" id="2.7.7.7"/>
    </reaction>
</comment>
<evidence type="ECO:0000256" key="6">
    <source>
        <dbReference type="ARBA" id="ARBA00022705"/>
    </source>
</evidence>
<evidence type="ECO:0000259" key="13">
    <source>
        <dbReference type="Pfam" id="PF00136"/>
    </source>
</evidence>
<dbReference type="GO" id="GO:0042025">
    <property type="term" value="C:host cell nucleus"/>
    <property type="evidence" value="ECO:0007669"/>
    <property type="project" value="UniProtKB-SubCell"/>
</dbReference>
<dbReference type="InterPro" id="IPR042087">
    <property type="entry name" value="DNA_pol_B_thumb"/>
</dbReference>
<dbReference type="PRINTS" id="PR00106">
    <property type="entry name" value="DNAPOLB"/>
</dbReference>
<feature type="compositionally biased region" description="Low complexity" evidence="12">
    <location>
        <begin position="44"/>
        <end position="54"/>
    </location>
</feature>
<evidence type="ECO:0000259" key="14">
    <source>
        <dbReference type="Pfam" id="PF03104"/>
    </source>
</evidence>
<dbReference type="InterPro" id="IPR043502">
    <property type="entry name" value="DNA/RNA_pol_sf"/>
</dbReference>
<gene>
    <name evidence="15" type="primary">UL54</name>
    <name evidence="15" type="ORF">CCMVgp056</name>
</gene>
<evidence type="ECO:0000256" key="4">
    <source>
        <dbReference type="ARBA" id="ARBA00022679"/>
    </source>
</evidence>
<dbReference type="Gene3D" id="3.30.420.10">
    <property type="entry name" value="Ribonuclease H-like superfamily/Ribonuclease H"/>
    <property type="match status" value="2"/>
</dbReference>
<feature type="domain" description="DNA-directed DNA polymerase family B multifunctional" evidence="13">
    <location>
        <begin position="1069"/>
        <end position="1320"/>
    </location>
</feature>
<dbReference type="SMART" id="SM00486">
    <property type="entry name" value="POLBc"/>
    <property type="match status" value="1"/>
</dbReference>
<feature type="region of interest" description="Disordered" evidence="12">
    <location>
        <begin position="36"/>
        <end position="96"/>
    </location>
</feature>
<dbReference type="EMBL" id="MZ151943">
    <property type="protein sequence ID" value="QXV67809.1"/>
    <property type="molecule type" value="Genomic_DNA"/>
</dbReference>
<evidence type="ECO:0000256" key="9">
    <source>
        <dbReference type="ARBA" id="ARBA00023125"/>
    </source>
</evidence>
<keyword evidence="6 11" id="KW-0235">DNA replication</keyword>
<feature type="compositionally biased region" description="Low complexity" evidence="12">
    <location>
        <begin position="72"/>
        <end position="86"/>
    </location>
</feature>
<dbReference type="EC" id="2.7.7.7" evidence="11"/>
<dbReference type="SUPFAM" id="SSF53098">
    <property type="entry name" value="Ribonuclease H-like"/>
    <property type="match status" value="1"/>
</dbReference>
<accession>A0A8F7PPY1</accession>
<name>A0A8F7PPY1_9BETA</name>
<dbReference type="GO" id="GO:0003677">
    <property type="term" value="F:DNA binding"/>
    <property type="evidence" value="ECO:0007669"/>
    <property type="project" value="UniProtKB-KW"/>
</dbReference>
<feature type="compositionally biased region" description="Basic residues" evidence="12">
    <location>
        <begin position="1042"/>
        <end position="1051"/>
    </location>
</feature>
<organism evidence="15">
    <name type="scientific">Panine betaherpesvirus 2</name>
    <name type="common">Chimpanzee cytomegalovirus</name>
    <dbReference type="NCBI Taxonomy" id="188763"/>
    <lineage>
        <taxon>Viruses</taxon>
        <taxon>Duplodnaviria</taxon>
        <taxon>Heunggongvirae</taxon>
        <taxon>Peploviricota</taxon>
        <taxon>Herviviricetes</taxon>
        <taxon>Herpesvirales</taxon>
        <taxon>Orthoherpesviridae</taxon>
        <taxon>Betaherpesvirinae</taxon>
        <taxon>Cytomegalovirus</taxon>
        <taxon>Cytomegalovirus paninebeta2</taxon>
    </lineage>
</organism>
<feature type="domain" description="DNA-directed DNA polymerase family B exonuclease" evidence="14">
    <location>
        <begin position="297"/>
        <end position="588"/>
    </location>
</feature>
<evidence type="ECO:0000256" key="1">
    <source>
        <dbReference type="ARBA" id="ARBA00004147"/>
    </source>
</evidence>
<dbReference type="Gene3D" id="1.10.132.60">
    <property type="entry name" value="DNA polymerase family B, C-terminal domain"/>
    <property type="match status" value="1"/>
</dbReference>
<evidence type="ECO:0000256" key="5">
    <source>
        <dbReference type="ARBA" id="ARBA00022695"/>
    </source>
</evidence>
<dbReference type="InterPro" id="IPR006172">
    <property type="entry name" value="DNA-dir_DNA_pol_B"/>
</dbReference>
<keyword evidence="7 11" id="KW-0239">DNA-directed DNA polymerase</keyword>
<evidence type="ECO:0000256" key="12">
    <source>
        <dbReference type="SAM" id="MobiDB-lite"/>
    </source>
</evidence>
<proteinExistence type="inferred from homology"/>
<comment type="similarity">
    <text evidence="2 11">Belongs to the DNA polymerase type-B family.</text>
</comment>
<dbReference type="Gene3D" id="3.90.1600.10">
    <property type="entry name" value="Palm domain of DNA polymerase"/>
    <property type="match status" value="2"/>
</dbReference>
<keyword evidence="8" id="KW-1194">Viral DNA replication</keyword>
<dbReference type="PROSITE" id="PS00116">
    <property type="entry name" value="DNA_POLYMERASE_B"/>
    <property type="match status" value="1"/>
</dbReference>
<dbReference type="PANTHER" id="PTHR10322:SF23">
    <property type="entry name" value="DNA POLYMERASE DELTA CATALYTIC SUBUNIT"/>
    <property type="match status" value="1"/>
</dbReference>
<evidence type="ECO:0000256" key="10">
    <source>
        <dbReference type="ARBA" id="ARBA00049244"/>
    </source>
</evidence>
<evidence type="ECO:0000313" key="15">
    <source>
        <dbReference type="EMBL" id="QXV67809.1"/>
    </source>
</evidence>
<dbReference type="InterPro" id="IPR006134">
    <property type="entry name" value="DNA-dir_DNA_pol_B_multi_dom"/>
</dbReference>
<dbReference type="SUPFAM" id="SSF56672">
    <property type="entry name" value="DNA/RNA polymerases"/>
    <property type="match status" value="1"/>
</dbReference>
<keyword evidence="4 11" id="KW-0808">Transferase</keyword>
<evidence type="ECO:0000256" key="2">
    <source>
        <dbReference type="ARBA" id="ARBA00005755"/>
    </source>
</evidence>
<dbReference type="InterPro" id="IPR012337">
    <property type="entry name" value="RNaseH-like_sf"/>
</dbReference>
<feature type="region of interest" description="Disordered" evidence="12">
    <location>
        <begin position="1042"/>
        <end position="1066"/>
    </location>
</feature>
<dbReference type="InterPro" id="IPR036397">
    <property type="entry name" value="RNaseH_sf"/>
</dbReference>
<dbReference type="GO" id="GO:0000166">
    <property type="term" value="F:nucleotide binding"/>
    <property type="evidence" value="ECO:0007669"/>
    <property type="project" value="InterPro"/>
</dbReference>
<feature type="compositionally biased region" description="Basic and acidic residues" evidence="12">
    <location>
        <begin position="1052"/>
        <end position="1061"/>
    </location>
</feature>
<keyword evidence="5 11" id="KW-0548">Nucleotidyltransferase</keyword>
<dbReference type="Gene3D" id="3.30.342.10">
    <property type="entry name" value="DNA Polymerase, chain B, domain 1"/>
    <property type="match status" value="1"/>
</dbReference>
<dbReference type="InterPro" id="IPR017964">
    <property type="entry name" value="DNA-dir_DNA_pol_B_CS"/>
</dbReference>
<keyword evidence="9 11" id="KW-0238">DNA-binding</keyword>
<protein>
    <recommendedName>
        <fullName evidence="11">DNA polymerase</fullName>
        <ecNumber evidence="11">2.7.7.7</ecNumber>
    </recommendedName>
</protein>